<protein>
    <submittedName>
        <fullName evidence="2">Uncharacterized protein</fullName>
    </submittedName>
</protein>
<feature type="compositionally biased region" description="Polar residues" evidence="1">
    <location>
        <begin position="342"/>
        <end position="352"/>
    </location>
</feature>
<accession>A0A3P3Y4C8</accession>
<name>A0A3P3Y4C8_PLABS</name>
<keyword evidence="2" id="KW-0496">Mitochondrion</keyword>
<feature type="region of interest" description="Disordered" evidence="1">
    <location>
        <begin position="223"/>
        <end position="352"/>
    </location>
</feature>
<sequence>MQLGSSSEWRARPTDPCCSGIPPPAALHKSRGTHAQFVRSGHSRPPCPARHAAFVGVSAGARCNETPPFFDHRRWRVRQRVTVTRDGHLGSMSAEEVVLRARHLLQNRVKRRSADDDSLSGMSEFEDDVPVGASADDDHADAPVIISFSDDDASTSSPPAAGRPETTAIDFSDNEEIVVFSDDDNDGNEVVVDLKPTPPTSTITVTNQDNVSIPLSQLVVPTTSRDVLSSQSSAYSDDFVDDYDDDDDGNLGNESSGDGDQYDPEPLQPNIAMGKGASPGSLVAVSSGPPQSADAGTESEPMTACGTPRPVASDNTAEDDRRGSSQVAHHAAVSGPRRNIPSKESSSQTHWHVHQSIQVDAPAMSFLASMTDCPTLVPANVRAQLSAIASRLQRSRQQLEVETRSLHYVRYTSMVDIRKKMNAALQ</sequence>
<feature type="compositionally biased region" description="Acidic residues" evidence="1">
    <location>
        <begin position="238"/>
        <end position="249"/>
    </location>
</feature>
<geneLocation type="mitochondrion" evidence="2"/>
<evidence type="ECO:0000313" key="3">
    <source>
        <dbReference type="Proteomes" id="UP000290189"/>
    </source>
</evidence>
<organism evidence="2 3">
    <name type="scientific">Plasmodiophora brassicae</name>
    <name type="common">Clubroot disease agent</name>
    <dbReference type="NCBI Taxonomy" id="37360"/>
    <lineage>
        <taxon>Eukaryota</taxon>
        <taxon>Sar</taxon>
        <taxon>Rhizaria</taxon>
        <taxon>Endomyxa</taxon>
        <taxon>Phytomyxea</taxon>
        <taxon>Plasmodiophorida</taxon>
        <taxon>Plasmodiophoridae</taxon>
        <taxon>Plasmodiophora</taxon>
    </lineage>
</organism>
<evidence type="ECO:0000313" key="2">
    <source>
        <dbReference type="EMBL" id="SPQ95016.1"/>
    </source>
</evidence>
<gene>
    <name evidence="2" type="ORF">PLBR_LOCUS2231</name>
</gene>
<feature type="region of interest" description="Disordered" evidence="1">
    <location>
        <begin position="1"/>
        <end position="21"/>
    </location>
</feature>
<feature type="region of interest" description="Disordered" evidence="1">
    <location>
        <begin position="109"/>
        <end position="174"/>
    </location>
</feature>
<feature type="compositionally biased region" description="Low complexity" evidence="1">
    <location>
        <begin position="250"/>
        <end position="259"/>
    </location>
</feature>
<evidence type="ECO:0000256" key="1">
    <source>
        <dbReference type="SAM" id="MobiDB-lite"/>
    </source>
</evidence>
<reference evidence="2 3" key="1">
    <citation type="submission" date="2018-03" db="EMBL/GenBank/DDBJ databases">
        <authorList>
            <person name="Fogelqvist J."/>
        </authorList>
    </citation>
    <scope>NUCLEOTIDE SEQUENCE [LARGE SCALE GENOMIC DNA]</scope>
</reference>
<dbReference type="EMBL" id="OVEO01000003">
    <property type="protein sequence ID" value="SPQ95016.1"/>
    <property type="molecule type" value="Genomic_DNA"/>
</dbReference>
<dbReference type="Proteomes" id="UP000290189">
    <property type="component" value="Unassembled WGS sequence"/>
</dbReference>
<proteinExistence type="predicted"/>
<dbReference type="AlphaFoldDB" id="A0A3P3Y4C8"/>